<dbReference type="SUPFAM" id="SSF55961">
    <property type="entry name" value="Bet v1-like"/>
    <property type="match status" value="1"/>
</dbReference>
<name>A0AAV6USU9_9ARAC</name>
<comment type="similarity">
    <text evidence="1">Belongs to the COQ10 family.</text>
</comment>
<comment type="subunit">
    <text evidence="2">Interacts with coenzyme Q.</text>
</comment>
<protein>
    <recommendedName>
        <fullName evidence="4">Coenzyme Q-binding protein COQ10 START domain-containing protein</fullName>
    </recommendedName>
</protein>
<evidence type="ECO:0000256" key="1">
    <source>
        <dbReference type="ARBA" id="ARBA00006885"/>
    </source>
</evidence>
<reference evidence="5 6" key="1">
    <citation type="journal article" date="2022" name="Nat. Ecol. Evol.">
        <title>A masculinizing supergene underlies an exaggerated male reproductive morph in a spider.</title>
        <authorList>
            <person name="Hendrickx F."/>
            <person name="De Corte Z."/>
            <person name="Sonet G."/>
            <person name="Van Belleghem S.M."/>
            <person name="Kostlbacher S."/>
            <person name="Vangestel C."/>
        </authorList>
    </citation>
    <scope>NUCLEOTIDE SEQUENCE [LARGE SCALE GENOMIC DNA]</scope>
    <source>
        <strain evidence="5">W744_W776</strain>
    </source>
</reference>
<accession>A0AAV6USU9</accession>
<dbReference type="Gene3D" id="3.30.530.20">
    <property type="match status" value="1"/>
</dbReference>
<dbReference type="GO" id="GO:0048039">
    <property type="term" value="F:ubiquinone binding"/>
    <property type="evidence" value="ECO:0007669"/>
    <property type="project" value="InterPro"/>
</dbReference>
<evidence type="ECO:0000256" key="2">
    <source>
        <dbReference type="ARBA" id="ARBA00011814"/>
    </source>
</evidence>
<organism evidence="5 6">
    <name type="scientific">Oedothorax gibbosus</name>
    <dbReference type="NCBI Taxonomy" id="931172"/>
    <lineage>
        <taxon>Eukaryota</taxon>
        <taxon>Metazoa</taxon>
        <taxon>Ecdysozoa</taxon>
        <taxon>Arthropoda</taxon>
        <taxon>Chelicerata</taxon>
        <taxon>Arachnida</taxon>
        <taxon>Araneae</taxon>
        <taxon>Araneomorphae</taxon>
        <taxon>Entelegynae</taxon>
        <taxon>Araneoidea</taxon>
        <taxon>Linyphiidae</taxon>
        <taxon>Erigoninae</taxon>
        <taxon>Oedothorax</taxon>
    </lineage>
</organism>
<dbReference type="GO" id="GO:0005739">
    <property type="term" value="C:mitochondrion"/>
    <property type="evidence" value="ECO:0007669"/>
    <property type="project" value="TreeGrafter"/>
</dbReference>
<dbReference type="PANTHER" id="PTHR12901:SF10">
    <property type="entry name" value="COENZYME Q-BINDING PROTEIN COQ10, MITOCHONDRIAL"/>
    <property type="match status" value="1"/>
</dbReference>
<dbReference type="GO" id="GO:0045333">
    <property type="term" value="P:cellular respiration"/>
    <property type="evidence" value="ECO:0007669"/>
    <property type="project" value="InterPro"/>
</dbReference>
<keyword evidence="6" id="KW-1185">Reference proteome</keyword>
<dbReference type="InterPro" id="IPR005031">
    <property type="entry name" value="COQ10_START"/>
</dbReference>
<dbReference type="InterPro" id="IPR023393">
    <property type="entry name" value="START-like_dom_sf"/>
</dbReference>
<evidence type="ECO:0000256" key="3">
    <source>
        <dbReference type="ARBA" id="ARBA00024947"/>
    </source>
</evidence>
<dbReference type="Pfam" id="PF03364">
    <property type="entry name" value="Polyketide_cyc"/>
    <property type="match status" value="1"/>
</dbReference>
<dbReference type="CDD" id="cd07813">
    <property type="entry name" value="COQ10p_like"/>
    <property type="match status" value="1"/>
</dbReference>
<gene>
    <name evidence="5" type="ORF">JTE90_009798</name>
</gene>
<feature type="domain" description="Coenzyme Q-binding protein COQ10 START" evidence="4">
    <location>
        <begin position="75"/>
        <end position="202"/>
    </location>
</feature>
<proteinExistence type="inferred from homology"/>
<dbReference type="AlphaFoldDB" id="A0AAV6USU9"/>
<sequence length="228" mass="26259">MARRASSLTRQNLFLLSRISSSDPCLVKKCLPRSASAHSFLQPRKLEGDGPRQFFTLPNPLGSKRKEYSEKRVLGYSMDQLYEVVSDVEHYQDFLPWCTRSVVRTRRPGHLKADLEIGFPPLLERYTSSVELAKPHLVKACCTDGKLFNHLETVWNIKPGLPNNPNSCTLYFHVSFEFRSLIHSQLAHVFFNEVVRKMVNAFLQRAEQLHGKQSNVKMKPTLVRMILM</sequence>
<comment type="caution">
    <text evidence="5">The sequence shown here is derived from an EMBL/GenBank/DDBJ whole genome shotgun (WGS) entry which is preliminary data.</text>
</comment>
<dbReference type="PANTHER" id="PTHR12901">
    <property type="entry name" value="SPERM PROTEIN HOMOLOG"/>
    <property type="match status" value="1"/>
</dbReference>
<evidence type="ECO:0000259" key="4">
    <source>
        <dbReference type="Pfam" id="PF03364"/>
    </source>
</evidence>
<dbReference type="Proteomes" id="UP000827092">
    <property type="component" value="Unassembled WGS sequence"/>
</dbReference>
<comment type="function">
    <text evidence="3">Required for the function of coenzyme Q in the respiratory chain. May serve as a chaperone or may be involved in the transport of Q6 from its site of synthesis to the catalytic sites of the respiratory complexes.</text>
</comment>
<dbReference type="EMBL" id="JAFNEN010000292">
    <property type="protein sequence ID" value="KAG8186728.1"/>
    <property type="molecule type" value="Genomic_DNA"/>
</dbReference>
<dbReference type="InterPro" id="IPR044996">
    <property type="entry name" value="COQ10-like"/>
</dbReference>
<evidence type="ECO:0000313" key="5">
    <source>
        <dbReference type="EMBL" id="KAG8186728.1"/>
    </source>
</evidence>
<evidence type="ECO:0000313" key="6">
    <source>
        <dbReference type="Proteomes" id="UP000827092"/>
    </source>
</evidence>